<evidence type="ECO:0000256" key="7">
    <source>
        <dbReference type="ARBA" id="ARBA00023265"/>
    </source>
</evidence>
<dbReference type="EMBL" id="JBBNAF010000012">
    <property type="protein sequence ID" value="KAK9092756.1"/>
    <property type="molecule type" value="Genomic_DNA"/>
</dbReference>
<evidence type="ECO:0000313" key="10">
    <source>
        <dbReference type="EMBL" id="KAK9092756.1"/>
    </source>
</evidence>
<dbReference type="InterPro" id="IPR004326">
    <property type="entry name" value="Mlo"/>
</dbReference>
<accession>A0AAP0EG19</accession>
<proteinExistence type="inferred from homology"/>
<keyword evidence="5 9" id="KW-1133">Transmembrane helix</keyword>
<keyword evidence="4" id="KW-0611">Plant defense</keyword>
<gene>
    <name evidence="10" type="ORF">Syun_027667</name>
</gene>
<keyword evidence="3 9" id="KW-0812">Transmembrane</keyword>
<comment type="caution">
    <text evidence="10">The sequence shown here is derived from an EMBL/GenBank/DDBJ whole genome shotgun (WGS) entry which is preliminary data.</text>
</comment>
<evidence type="ECO:0000256" key="5">
    <source>
        <dbReference type="ARBA" id="ARBA00022989"/>
    </source>
</evidence>
<organism evidence="10 11">
    <name type="scientific">Stephania yunnanensis</name>
    <dbReference type="NCBI Taxonomy" id="152371"/>
    <lineage>
        <taxon>Eukaryota</taxon>
        <taxon>Viridiplantae</taxon>
        <taxon>Streptophyta</taxon>
        <taxon>Embryophyta</taxon>
        <taxon>Tracheophyta</taxon>
        <taxon>Spermatophyta</taxon>
        <taxon>Magnoliopsida</taxon>
        <taxon>Ranunculales</taxon>
        <taxon>Menispermaceae</taxon>
        <taxon>Menispermoideae</taxon>
        <taxon>Cissampelideae</taxon>
        <taxon>Stephania</taxon>
    </lineage>
</organism>
<evidence type="ECO:0000256" key="4">
    <source>
        <dbReference type="ARBA" id="ARBA00022821"/>
    </source>
</evidence>
<comment type="subcellular location">
    <subcellularLocation>
        <location evidence="1">Membrane</location>
        <topology evidence="1">Multi-pass membrane protein</topology>
    </subcellularLocation>
</comment>
<comment type="similarity">
    <text evidence="2">Belongs to the MLO family.</text>
</comment>
<dbReference type="PANTHER" id="PTHR31942">
    <property type="entry name" value="MLO-LIKE PROTEIN 1"/>
    <property type="match status" value="1"/>
</dbReference>
<dbReference type="GO" id="GO:0006952">
    <property type="term" value="P:defense response"/>
    <property type="evidence" value="ECO:0007669"/>
    <property type="project" value="UniProtKB-KW"/>
</dbReference>
<sequence>MDLWVWIFSVLFIFFNAHVFHDHLWLPFIPLVILLLVGTKLEAVITTMCLESRDSSTVVRGTLLVKPNDNLFWFGKPHMLLCLMHFILFQNSFQMAFFSWTWYKFGLRSCFHRTTMDIILEIFMALLIQVLCGYVTLPLYALVTQMGSSMKKAVFTERVIVGLKQWHRNAKRRLVNQSRTNSASPSPDPSPSHGALTLASGEEELEISSVPDHHSPPALSSQEHEIMEEEMREFRPIETFNGEVSFNLEINVNVQKDKFQGERKIKAAAIETS</sequence>
<evidence type="ECO:0000256" key="6">
    <source>
        <dbReference type="ARBA" id="ARBA00023136"/>
    </source>
</evidence>
<feature type="transmembrane region" description="Helical" evidence="9">
    <location>
        <begin position="80"/>
        <end position="102"/>
    </location>
</feature>
<name>A0AAP0EG19_9MAGN</name>
<dbReference type="PANTHER" id="PTHR31942:SF72">
    <property type="entry name" value="MLO-LIKE PROTEIN"/>
    <property type="match status" value="1"/>
</dbReference>
<feature type="region of interest" description="Disordered" evidence="8">
    <location>
        <begin position="174"/>
        <end position="233"/>
    </location>
</feature>
<evidence type="ECO:0000256" key="3">
    <source>
        <dbReference type="ARBA" id="ARBA00022692"/>
    </source>
</evidence>
<evidence type="ECO:0000256" key="9">
    <source>
        <dbReference type="SAM" id="Phobius"/>
    </source>
</evidence>
<dbReference type="Proteomes" id="UP001420932">
    <property type="component" value="Unassembled WGS sequence"/>
</dbReference>
<reference evidence="10 11" key="1">
    <citation type="submission" date="2024-01" db="EMBL/GenBank/DDBJ databases">
        <title>Genome assemblies of Stephania.</title>
        <authorList>
            <person name="Yang L."/>
        </authorList>
    </citation>
    <scope>NUCLEOTIDE SEQUENCE [LARGE SCALE GENOMIC DNA]</scope>
    <source>
        <strain evidence="10">YNDBR</strain>
        <tissue evidence="10">Leaf</tissue>
    </source>
</reference>
<dbReference type="Pfam" id="PF03094">
    <property type="entry name" value="Mlo"/>
    <property type="match status" value="1"/>
</dbReference>
<keyword evidence="7" id="KW-0568">Pathogenesis-related protein</keyword>
<protein>
    <recommendedName>
        <fullName evidence="12">MLO-like protein</fullName>
    </recommendedName>
</protein>
<evidence type="ECO:0000256" key="2">
    <source>
        <dbReference type="ARBA" id="ARBA00006574"/>
    </source>
</evidence>
<dbReference type="GO" id="GO:0016020">
    <property type="term" value="C:membrane"/>
    <property type="evidence" value="ECO:0007669"/>
    <property type="project" value="UniProtKB-SubCell"/>
</dbReference>
<evidence type="ECO:0000256" key="1">
    <source>
        <dbReference type="ARBA" id="ARBA00004141"/>
    </source>
</evidence>
<evidence type="ECO:0008006" key="12">
    <source>
        <dbReference type="Google" id="ProtNLM"/>
    </source>
</evidence>
<feature type="transmembrane region" description="Helical" evidence="9">
    <location>
        <begin position="27"/>
        <end position="50"/>
    </location>
</feature>
<evidence type="ECO:0000256" key="8">
    <source>
        <dbReference type="SAM" id="MobiDB-lite"/>
    </source>
</evidence>
<keyword evidence="6 9" id="KW-0472">Membrane</keyword>
<feature type="transmembrane region" description="Helical" evidence="9">
    <location>
        <begin position="122"/>
        <end position="143"/>
    </location>
</feature>
<keyword evidence="11" id="KW-1185">Reference proteome</keyword>
<dbReference type="AlphaFoldDB" id="A0AAP0EG19"/>
<evidence type="ECO:0000313" key="11">
    <source>
        <dbReference type="Proteomes" id="UP001420932"/>
    </source>
</evidence>